<feature type="non-terminal residue" evidence="1">
    <location>
        <position position="49"/>
    </location>
</feature>
<accession>A0A4Y2CZL6</accession>
<dbReference type="AlphaFoldDB" id="A0A4Y2CZL6"/>
<gene>
    <name evidence="1" type="ORF">AVEN_135035_1</name>
</gene>
<protein>
    <submittedName>
        <fullName evidence="1">Uncharacterized protein</fullName>
    </submittedName>
</protein>
<sequence length="49" mass="5212">MESGTGHGEAFCPAVELNHPAASNSKFENCERCIIALTKSGTCDDPSER</sequence>
<dbReference type="Proteomes" id="UP000499080">
    <property type="component" value="Unassembled WGS sequence"/>
</dbReference>
<comment type="caution">
    <text evidence="1">The sequence shown here is derived from an EMBL/GenBank/DDBJ whole genome shotgun (WGS) entry which is preliminary data.</text>
</comment>
<dbReference type="EMBL" id="BGPR01000268">
    <property type="protein sequence ID" value="GBM09297.1"/>
    <property type="molecule type" value="Genomic_DNA"/>
</dbReference>
<keyword evidence="2" id="KW-1185">Reference proteome</keyword>
<reference evidence="1 2" key="1">
    <citation type="journal article" date="2019" name="Sci. Rep.">
        <title>Orb-weaving spider Araneus ventricosus genome elucidates the spidroin gene catalogue.</title>
        <authorList>
            <person name="Kono N."/>
            <person name="Nakamura H."/>
            <person name="Ohtoshi R."/>
            <person name="Moran D.A.P."/>
            <person name="Shinohara A."/>
            <person name="Yoshida Y."/>
            <person name="Fujiwara M."/>
            <person name="Mori M."/>
            <person name="Tomita M."/>
            <person name="Arakawa K."/>
        </authorList>
    </citation>
    <scope>NUCLEOTIDE SEQUENCE [LARGE SCALE GENOMIC DNA]</scope>
</reference>
<organism evidence="1 2">
    <name type="scientific">Araneus ventricosus</name>
    <name type="common">Orbweaver spider</name>
    <name type="synonym">Epeira ventricosa</name>
    <dbReference type="NCBI Taxonomy" id="182803"/>
    <lineage>
        <taxon>Eukaryota</taxon>
        <taxon>Metazoa</taxon>
        <taxon>Ecdysozoa</taxon>
        <taxon>Arthropoda</taxon>
        <taxon>Chelicerata</taxon>
        <taxon>Arachnida</taxon>
        <taxon>Araneae</taxon>
        <taxon>Araneomorphae</taxon>
        <taxon>Entelegynae</taxon>
        <taxon>Araneoidea</taxon>
        <taxon>Araneidae</taxon>
        <taxon>Araneus</taxon>
    </lineage>
</organism>
<evidence type="ECO:0000313" key="2">
    <source>
        <dbReference type="Proteomes" id="UP000499080"/>
    </source>
</evidence>
<evidence type="ECO:0000313" key="1">
    <source>
        <dbReference type="EMBL" id="GBM09297.1"/>
    </source>
</evidence>
<name>A0A4Y2CZL6_ARAVE</name>
<proteinExistence type="predicted"/>